<feature type="compositionally biased region" description="Basic and acidic residues" evidence="1">
    <location>
        <begin position="189"/>
        <end position="201"/>
    </location>
</feature>
<organism evidence="2 3">
    <name type="scientific">Dactylosporangium matsuzakiense</name>
    <dbReference type="NCBI Taxonomy" id="53360"/>
    <lineage>
        <taxon>Bacteria</taxon>
        <taxon>Bacillati</taxon>
        <taxon>Actinomycetota</taxon>
        <taxon>Actinomycetes</taxon>
        <taxon>Micromonosporales</taxon>
        <taxon>Micromonosporaceae</taxon>
        <taxon>Dactylosporangium</taxon>
    </lineage>
</organism>
<accession>A0A9W6KMB8</accession>
<dbReference type="RefSeq" id="WP_261961841.1">
    <property type="nucleotide sequence ID" value="NZ_BAAAXA010000001.1"/>
</dbReference>
<reference evidence="2" key="2">
    <citation type="submission" date="2023-01" db="EMBL/GenBank/DDBJ databases">
        <authorList>
            <person name="Sun Q."/>
            <person name="Evtushenko L."/>
        </authorList>
    </citation>
    <scope>NUCLEOTIDE SEQUENCE</scope>
    <source>
        <strain evidence="2">VKM Ac-1321</strain>
    </source>
</reference>
<dbReference type="InterPro" id="IPR036388">
    <property type="entry name" value="WH-like_DNA-bd_sf"/>
</dbReference>
<dbReference type="AlphaFoldDB" id="A0A9W6KMB8"/>
<evidence type="ECO:0008006" key="4">
    <source>
        <dbReference type="Google" id="ProtNLM"/>
    </source>
</evidence>
<dbReference type="InterPro" id="IPR036390">
    <property type="entry name" value="WH_DNA-bd_sf"/>
</dbReference>
<protein>
    <recommendedName>
        <fullName evidence="4">MarR family transcriptional regulator</fullName>
    </recommendedName>
</protein>
<sequence>MPKRTTTGTDRDTDVAAALSAVPQLDQKCQQILATLAALGESTAAGLAAHLGIGYSTTTPKLRKLNDHGLVEPGKADSGQTVWRLTRAGRTHPAAAGSDNGTTAYGADGTPTQDTAAVTTPAADADARTEQDVTTTTSSAAGDGDTPTIDEPATEADIADTVTDDSDATTDAVGETPTADSGDGACNDGDGRESAGEHDDTAQPTPSEAADEHASNGAGPAAAAHDDVPTPADAAPAVAPTRDTATGKVRRPRGSLDAAVLVILRARPDLVYKVGELCKLINKAEEGTGMPKASPGAVVLAAQRLVARQQAILAVEKPASFQILPRAIDHAGPAAQPGPAGGPSRAVDAVTAG</sequence>
<dbReference type="Proteomes" id="UP001143480">
    <property type="component" value="Unassembled WGS sequence"/>
</dbReference>
<dbReference type="SUPFAM" id="SSF46785">
    <property type="entry name" value="Winged helix' DNA-binding domain"/>
    <property type="match status" value="1"/>
</dbReference>
<evidence type="ECO:0000256" key="1">
    <source>
        <dbReference type="SAM" id="MobiDB-lite"/>
    </source>
</evidence>
<comment type="caution">
    <text evidence="2">The sequence shown here is derived from an EMBL/GenBank/DDBJ whole genome shotgun (WGS) entry which is preliminary data.</text>
</comment>
<reference evidence="2" key="1">
    <citation type="journal article" date="2014" name="Int. J. Syst. Evol. Microbiol.">
        <title>Complete genome sequence of Corynebacterium casei LMG S-19264T (=DSM 44701T), isolated from a smear-ripened cheese.</title>
        <authorList>
            <consortium name="US DOE Joint Genome Institute (JGI-PGF)"/>
            <person name="Walter F."/>
            <person name="Albersmeier A."/>
            <person name="Kalinowski J."/>
            <person name="Ruckert C."/>
        </authorList>
    </citation>
    <scope>NUCLEOTIDE SEQUENCE</scope>
    <source>
        <strain evidence="2">VKM Ac-1321</strain>
    </source>
</reference>
<evidence type="ECO:0000313" key="3">
    <source>
        <dbReference type="Proteomes" id="UP001143480"/>
    </source>
</evidence>
<proteinExistence type="predicted"/>
<gene>
    <name evidence="2" type="ORF">GCM10017581_064130</name>
</gene>
<feature type="compositionally biased region" description="Low complexity" evidence="1">
    <location>
        <begin position="110"/>
        <end position="124"/>
    </location>
</feature>
<keyword evidence="3" id="KW-1185">Reference proteome</keyword>
<feature type="compositionally biased region" description="Low complexity" evidence="1">
    <location>
        <begin position="215"/>
        <end position="246"/>
    </location>
</feature>
<evidence type="ECO:0000313" key="2">
    <source>
        <dbReference type="EMBL" id="GLL04666.1"/>
    </source>
</evidence>
<name>A0A9W6KMB8_9ACTN</name>
<feature type="region of interest" description="Disordered" evidence="1">
    <location>
        <begin position="91"/>
        <end position="252"/>
    </location>
</feature>
<dbReference type="EMBL" id="BSFP01000048">
    <property type="protein sequence ID" value="GLL04666.1"/>
    <property type="molecule type" value="Genomic_DNA"/>
</dbReference>
<dbReference type="Gene3D" id="1.10.10.10">
    <property type="entry name" value="Winged helix-like DNA-binding domain superfamily/Winged helix DNA-binding domain"/>
    <property type="match status" value="1"/>
</dbReference>
<feature type="region of interest" description="Disordered" evidence="1">
    <location>
        <begin position="332"/>
        <end position="353"/>
    </location>
</feature>
<feature type="compositionally biased region" description="Acidic residues" evidence="1">
    <location>
        <begin position="152"/>
        <end position="168"/>
    </location>
</feature>